<dbReference type="Gene3D" id="3.30.980.10">
    <property type="entry name" value="Threonyl-trna Synthetase, Chain A, domain 2"/>
    <property type="match status" value="1"/>
</dbReference>
<reference evidence="6 7" key="1">
    <citation type="submission" date="2018-05" db="EMBL/GenBank/DDBJ databases">
        <title>Genomic Encyclopedia of Type Strains, Phase IV (KMG-IV): sequencing the most valuable type-strain genomes for metagenomic binning, comparative biology and taxonomic classification.</title>
        <authorList>
            <person name="Goeker M."/>
        </authorList>
    </citation>
    <scope>NUCLEOTIDE SEQUENCE [LARGE SCALE GENOMIC DNA]</scope>
    <source>
        <strain evidence="6 7">DSM 24906</strain>
    </source>
</reference>
<dbReference type="InterPro" id="IPR051335">
    <property type="entry name" value="Alanyl-tRNA_Editing_Enzymes"/>
</dbReference>
<comment type="cofactor">
    <cofactor evidence="1">
        <name>Zn(2+)</name>
        <dbReference type="ChEBI" id="CHEBI:29105"/>
    </cofactor>
</comment>
<comment type="caution">
    <text evidence="6">The sequence shown here is derived from an EMBL/GenBank/DDBJ whole genome shotgun (WGS) entry which is preliminary data.</text>
</comment>
<dbReference type="GO" id="GO:0043039">
    <property type="term" value="P:tRNA aminoacylation"/>
    <property type="evidence" value="ECO:0007669"/>
    <property type="project" value="InterPro"/>
</dbReference>
<evidence type="ECO:0000256" key="2">
    <source>
        <dbReference type="ARBA" id="ARBA00022723"/>
    </source>
</evidence>
<dbReference type="RefSeq" id="WP_109603926.1">
    <property type="nucleotide sequence ID" value="NZ_JAMHJO010000001.1"/>
</dbReference>
<dbReference type="EMBL" id="QGGI01000002">
    <property type="protein sequence ID" value="PWJ96309.1"/>
    <property type="molecule type" value="Genomic_DNA"/>
</dbReference>
<proteinExistence type="predicted"/>
<dbReference type="SMART" id="SM00863">
    <property type="entry name" value="tRNA_SAD"/>
    <property type="match status" value="1"/>
</dbReference>
<name>A0AA45C8R3_9BACT</name>
<evidence type="ECO:0000256" key="3">
    <source>
        <dbReference type="ARBA" id="ARBA00022833"/>
    </source>
</evidence>
<dbReference type="AlphaFoldDB" id="A0AA45C8R3"/>
<dbReference type="GO" id="GO:0005524">
    <property type="term" value="F:ATP binding"/>
    <property type="evidence" value="ECO:0007669"/>
    <property type="project" value="InterPro"/>
</dbReference>
<gene>
    <name evidence="6" type="ORF">C7380_102227</name>
</gene>
<dbReference type="InterPro" id="IPR018163">
    <property type="entry name" value="Thr/Ala-tRNA-synth_IIc_edit"/>
</dbReference>
<keyword evidence="2" id="KW-0479">Metal-binding</keyword>
<feature type="coiled-coil region" evidence="4">
    <location>
        <begin position="245"/>
        <end position="272"/>
    </location>
</feature>
<feature type="domain" description="Threonyl/alanyl tRNA synthetase SAD" evidence="5">
    <location>
        <begin position="166"/>
        <end position="209"/>
    </location>
</feature>
<dbReference type="Pfam" id="PF07973">
    <property type="entry name" value="tRNA_SAD"/>
    <property type="match status" value="1"/>
</dbReference>
<sequence>MNTLEILSVKKLKNFYNVKIKNNPFYPDGKGGQLGDRGFINNIKVLKSYEDGVDITDELSPGIHSYLIDKNNRFDIAQQHTSQHLLSAILKDKFDIDTLSFHMSEEYSSIDIDLNNLNEEIITEIEQIFSNYVLESLNVEEILTDKNNISKFNLRKKISDKIEDDIRLIKIGNIDISACGGFHVKNTSELKLLKIINIEKVKGNLLRIYYLSGDRALKYFSFLHKTLKSISNDLSTSIYDSKSKIYNLLNENKELIKDLKNLKQLYSKVIGENLNNIDDDIIFFEDENNHAEFAFNYIDLTEKVFIYKYNDQISIFSENININDLINKLKTDYNIKGGGSKNRGNIKGDISINSIIKVIKNN</sequence>
<dbReference type="PANTHER" id="PTHR43462">
    <property type="entry name" value="ALANYL-TRNA EDITING PROTEIN"/>
    <property type="match status" value="1"/>
</dbReference>
<dbReference type="GO" id="GO:0046872">
    <property type="term" value="F:metal ion binding"/>
    <property type="evidence" value="ECO:0007669"/>
    <property type="project" value="UniProtKB-KW"/>
</dbReference>
<dbReference type="GO" id="GO:0002161">
    <property type="term" value="F:aminoacyl-tRNA deacylase activity"/>
    <property type="evidence" value="ECO:0007669"/>
    <property type="project" value="UniProtKB-ARBA"/>
</dbReference>
<organism evidence="6 7">
    <name type="scientific">Oceanotoga teriensis</name>
    <dbReference type="NCBI Taxonomy" id="515440"/>
    <lineage>
        <taxon>Bacteria</taxon>
        <taxon>Thermotogati</taxon>
        <taxon>Thermotogota</taxon>
        <taxon>Thermotogae</taxon>
        <taxon>Petrotogales</taxon>
        <taxon>Petrotogaceae</taxon>
        <taxon>Oceanotoga</taxon>
    </lineage>
</organism>
<evidence type="ECO:0000313" key="7">
    <source>
        <dbReference type="Proteomes" id="UP000245921"/>
    </source>
</evidence>
<evidence type="ECO:0000256" key="4">
    <source>
        <dbReference type="SAM" id="Coils"/>
    </source>
</evidence>
<dbReference type="GO" id="GO:0004812">
    <property type="term" value="F:aminoacyl-tRNA ligase activity"/>
    <property type="evidence" value="ECO:0007669"/>
    <property type="project" value="InterPro"/>
</dbReference>
<keyword evidence="7" id="KW-1185">Reference proteome</keyword>
<keyword evidence="3" id="KW-0862">Zinc</keyword>
<dbReference type="InterPro" id="IPR012947">
    <property type="entry name" value="tRNA_SAD"/>
</dbReference>
<evidence type="ECO:0000313" key="6">
    <source>
        <dbReference type="EMBL" id="PWJ96309.1"/>
    </source>
</evidence>
<keyword evidence="4" id="KW-0175">Coiled coil</keyword>
<dbReference type="PANTHER" id="PTHR43462:SF1">
    <property type="entry name" value="ALANYL-TRNA EDITING PROTEIN AARSD1"/>
    <property type="match status" value="1"/>
</dbReference>
<dbReference type="SUPFAM" id="SSF55186">
    <property type="entry name" value="ThrRS/AlaRS common domain"/>
    <property type="match status" value="1"/>
</dbReference>
<dbReference type="Gene3D" id="2.40.30.130">
    <property type="match status" value="1"/>
</dbReference>
<protein>
    <submittedName>
        <fullName evidence="6">Alanyl-tRNA synthetase</fullName>
    </submittedName>
</protein>
<evidence type="ECO:0000259" key="5">
    <source>
        <dbReference type="SMART" id="SM00863"/>
    </source>
</evidence>
<accession>A0AA45C8R3</accession>
<dbReference type="Proteomes" id="UP000245921">
    <property type="component" value="Unassembled WGS sequence"/>
</dbReference>
<evidence type="ECO:0000256" key="1">
    <source>
        <dbReference type="ARBA" id="ARBA00001947"/>
    </source>
</evidence>